<dbReference type="SUPFAM" id="SSF55729">
    <property type="entry name" value="Acyl-CoA N-acyltransferases (Nat)"/>
    <property type="match status" value="1"/>
</dbReference>
<dbReference type="GO" id="GO:0016747">
    <property type="term" value="F:acyltransferase activity, transferring groups other than amino-acyl groups"/>
    <property type="evidence" value="ECO:0007669"/>
    <property type="project" value="InterPro"/>
</dbReference>
<organism>
    <name type="scientific">Serpula lacrymans var. lacrymans (strain S7.9)</name>
    <name type="common">Dry rot fungus</name>
    <dbReference type="NCBI Taxonomy" id="578457"/>
    <lineage>
        <taxon>Eukaryota</taxon>
        <taxon>Fungi</taxon>
        <taxon>Dikarya</taxon>
        <taxon>Basidiomycota</taxon>
        <taxon>Agaricomycotina</taxon>
        <taxon>Agaricomycetes</taxon>
        <taxon>Agaricomycetidae</taxon>
        <taxon>Boletales</taxon>
        <taxon>Coniophorineae</taxon>
        <taxon>Serpulaceae</taxon>
        <taxon>Serpula</taxon>
    </lineage>
</organism>
<name>F8NV84_SERL9</name>
<dbReference type="CDD" id="cd04301">
    <property type="entry name" value="NAT_SF"/>
    <property type="match status" value="1"/>
</dbReference>
<dbReference type="PANTHER" id="PTHR20958:SF6">
    <property type="entry name" value="GLYCINE N-ACYLTRANSFERASE-LIKE PROTEIN"/>
    <property type="match status" value="1"/>
</dbReference>
<dbReference type="OrthoDB" id="61870at2759"/>
<sequence>MNISLSLFPVDVSSPEEFPALVHLLSAHTPYSLTVLGSVLNSVNSHPRSSTISAVDPSKVLAWTSQPLTSISPSDLYSVLVFNPISHQFRYFCSAESSPSSPTEGEETHVLNVIRSVLQLSLVEAPKYYSDLQPSKTTTMAAPTERNEDEPGMALIGAVHEKWASCLRPLSASQNPCMRYILPPILANEESSDSSSDWLISQLQESDIETVRGTSHIPRSKEYLLSRSPCSVCIRDQPSEGNSSGTPVAWVLMHADGSIGTLYVDSKFRRRGLAQLAMRELVKKLDFRKGGFLISENDDLGGGALGWNWTDTDVYNGQGRGFFDSFDGWQYGWTGHWTYLNALSHETT</sequence>
<dbReference type="InterPro" id="IPR013653">
    <property type="entry name" value="GCN5-like_dom"/>
</dbReference>
<dbReference type="HOGENOM" id="CLU_852723_0_0_1"/>
<dbReference type="AlphaFoldDB" id="F8NV84"/>
<dbReference type="InterPro" id="IPR016181">
    <property type="entry name" value="Acyl_CoA_acyltransferase"/>
</dbReference>
<dbReference type="InterPro" id="IPR053225">
    <property type="entry name" value="Acyl-CoA_N-acyltransferase"/>
</dbReference>
<dbReference type="Gene3D" id="3.40.630.30">
    <property type="match status" value="1"/>
</dbReference>
<dbReference type="GeneID" id="18818882"/>
<protein>
    <recommendedName>
        <fullName evidence="1">GCN5-related N-acetyltransferase Rv2170-like domain-containing protein</fullName>
    </recommendedName>
</protein>
<dbReference type="Proteomes" id="UP000008064">
    <property type="component" value="Unassembled WGS sequence"/>
</dbReference>
<gene>
    <name evidence="2" type="ORF">SERLADRAFT_465353</name>
</gene>
<dbReference type="EMBL" id="GL945433">
    <property type="protein sequence ID" value="EGO25346.1"/>
    <property type="molecule type" value="Genomic_DNA"/>
</dbReference>
<proteinExistence type="predicted"/>
<accession>F8NV84</accession>
<dbReference type="PANTHER" id="PTHR20958">
    <property type="entry name" value="GLYCINE N-ACYLTRANSFERASE-LIKE PROTEIN"/>
    <property type="match status" value="1"/>
</dbReference>
<reference evidence="2" key="1">
    <citation type="submission" date="2011-04" db="EMBL/GenBank/DDBJ databases">
        <title>Evolution of plant cell wall degrading machinery underlies the functional diversity of forest fungi.</title>
        <authorList>
            <consortium name="US DOE Joint Genome Institute (JGI-PGF)"/>
            <person name="Eastwood D.C."/>
            <person name="Floudas D."/>
            <person name="Binder M."/>
            <person name="Majcherczyk A."/>
            <person name="Schneider P."/>
            <person name="Aerts A."/>
            <person name="Asiegbu F.O."/>
            <person name="Baker S.E."/>
            <person name="Barry K."/>
            <person name="Bendiksby M."/>
            <person name="Blumentritt M."/>
            <person name="Coutinho P.M."/>
            <person name="Cullen D."/>
            <person name="Cullen D."/>
            <person name="Gathman A."/>
            <person name="Goodell B."/>
            <person name="Henrissat B."/>
            <person name="Ihrmark K."/>
            <person name="Kauserud H."/>
            <person name="Kohler A."/>
            <person name="LaButti K."/>
            <person name="Lapidus A."/>
            <person name="Lavin J.L."/>
            <person name="Lee Y.-H."/>
            <person name="Lindquist E."/>
            <person name="Lilly W."/>
            <person name="Lucas S."/>
            <person name="Morin E."/>
            <person name="Murat C."/>
            <person name="Oguiza J.A."/>
            <person name="Park J."/>
            <person name="Pisabarro A.G."/>
            <person name="Riley R."/>
            <person name="Rosling A."/>
            <person name="Salamov A."/>
            <person name="Schmidt O."/>
            <person name="Schmutz J."/>
            <person name="Skrede I."/>
            <person name="Stenlid J."/>
            <person name="Wiebenga A."/>
            <person name="Xie X."/>
            <person name="Kues U."/>
            <person name="Hibbett D.S."/>
            <person name="Hoffmeister D."/>
            <person name="Hogberg N."/>
            <person name="Martin F."/>
            <person name="Grigoriev I.V."/>
            <person name="Watkinson S.C."/>
        </authorList>
    </citation>
    <scope>NUCLEOTIDE SEQUENCE</scope>
    <source>
        <strain evidence="2">S7.9</strain>
    </source>
</reference>
<dbReference type="RefSeq" id="XP_007317468.1">
    <property type="nucleotide sequence ID" value="XM_007317406.1"/>
</dbReference>
<evidence type="ECO:0000313" key="2">
    <source>
        <dbReference type="EMBL" id="EGO25346.1"/>
    </source>
</evidence>
<evidence type="ECO:0000259" key="1">
    <source>
        <dbReference type="Pfam" id="PF08445"/>
    </source>
</evidence>
<feature type="domain" description="GCN5-related N-acetyltransferase Rv2170-like" evidence="1">
    <location>
        <begin position="247"/>
        <end position="286"/>
    </location>
</feature>
<dbReference type="KEGG" id="sla:SERLADRAFT_465353"/>
<dbReference type="Pfam" id="PF08445">
    <property type="entry name" value="FR47"/>
    <property type="match status" value="1"/>
</dbReference>